<keyword evidence="6" id="KW-0175">Coiled coil</keyword>
<dbReference type="EMBL" id="CAMGYJ010000008">
    <property type="protein sequence ID" value="CAI0462329.1"/>
    <property type="molecule type" value="Genomic_DNA"/>
</dbReference>
<dbReference type="GO" id="GO:0005524">
    <property type="term" value="F:ATP binding"/>
    <property type="evidence" value="ECO:0007669"/>
    <property type="project" value="UniProtKB-UniRule"/>
</dbReference>
<dbReference type="AlphaFoldDB" id="A0AAV0NU96"/>
<reference evidence="8" key="1">
    <citation type="submission" date="2022-08" db="EMBL/GenBank/DDBJ databases">
        <authorList>
            <person name="Gutierrez-Valencia J."/>
        </authorList>
    </citation>
    <scope>NUCLEOTIDE SEQUENCE</scope>
</reference>
<dbReference type="InterPro" id="IPR001752">
    <property type="entry name" value="Kinesin_motor_dom"/>
</dbReference>
<dbReference type="InterPro" id="IPR047149">
    <property type="entry name" value="KIF11-like"/>
</dbReference>
<feature type="coiled-coil region" evidence="6">
    <location>
        <begin position="181"/>
        <end position="215"/>
    </location>
</feature>
<evidence type="ECO:0000256" key="1">
    <source>
        <dbReference type="ARBA" id="ARBA00004245"/>
    </source>
</evidence>
<dbReference type="GO" id="GO:0008574">
    <property type="term" value="F:plus-end-directed microtubule motor activity"/>
    <property type="evidence" value="ECO:0007669"/>
    <property type="project" value="TreeGrafter"/>
</dbReference>
<comment type="similarity">
    <text evidence="5">Belongs to the TRAFAC class myosin-kinesin ATPase superfamily. Kinesin family.</text>
</comment>
<dbReference type="GO" id="GO:0008017">
    <property type="term" value="F:microtubule binding"/>
    <property type="evidence" value="ECO:0007669"/>
    <property type="project" value="InterPro"/>
</dbReference>
<keyword evidence="5" id="KW-0547">Nucleotide-binding</keyword>
<dbReference type="SMART" id="SM00129">
    <property type="entry name" value="KISc"/>
    <property type="match status" value="1"/>
</dbReference>
<feature type="domain" description="Kinesin motor" evidence="7">
    <location>
        <begin position="11"/>
        <end position="153"/>
    </location>
</feature>
<accession>A0AAV0NU96</accession>
<keyword evidence="9" id="KW-1185">Reference proteome</keyword>
<evidence type="ECO:0000256" key="2">
    <source>
        <dbReference type="ARBA" id="ARBA00022490"/>
    </source>
</evidence>
<dbReference type="Pfam" id="PF00225">
    <property type="entry name" value="Kinesin"/>
    <property type="match status" value="1"/>
</dbReference>
<comment type="subcellular location">
    <subcellularLocation>
        <location evidence="1">Cytoplasm</location>
        <location evidence="1">Cytoskeleton</location>
    </subcellularLocation>
</comment>
<proteinExistence type="inferred from homology"/>
<organism evidence="8 9">
    <name type="scientific">Linum tenue</name>
    <dbReference type="NCBI Taxonomy" id="586396"/>
    <lineage>
        <taxon>Eukaryota</taxon>
        <taxon>Viridiplantae</taxon>
        <taxon>Streptophyta</taxon>
        <taxon>Embryophyta</taxon>
        <taxon>Tracheophyta</taxon>
        <taxon>Spermatophyta</taxon>
        <taxon>Magnoliopsida</taxon>
        <taxon>eudicotyledons</taxon>
        <taxon>Gunneridae</taxon>
        <taxon>Pentapetalae</taxon>
        <taxon>rosids</taxon>
        <taxon>fabids</taxon>
        <taxon>Malpighiales</taxon>
        <taxon>Linaceae</taxon>
        <taxon>Linum</taxon>
    </lineage>
</organism>
<evidence type="ECO:0000256" key="3">
    <source>
        <dbReference type="ARBA" id="ARBA00023175"/>
    </source>
</evidence>
<evidence type="ECO:0000256" key="5">
    <source>
        <dbReference type="PROSITE-ProRule" id="PRU00283"/>
    </source>
</evidence>
<dbReference type="SUPFAM" id="SSF52540">
    <property type="entry name" value="P-loop containing nucleoside triphosphate hydrolases"/>
    <property type="match status" value="1"/>
</dbReference>
<dbReference type="GO" id="GO:0007018">
    <property type="term" value="P:microtubule-based movement"/>
    <property type="evidence" value="ECO:0007669"/>
    <property type="project" value="InterPro"/>
</dbReference>
<keyword evidence="5" id="KW-0067">ATP-binding</keyword>
<dbReference type="GO" id="GO:0090307">
    <property type="term" value="P:mitotic spindle assembly"/>
    <property type="evidence" value="ECO:0007669"/>
    <property type="project" value="TreeGrafter"/>
</dbReference>
<keyword evidence="3 5" id="KW-0505">Motor protein</keyword>
<feature type="binding site" evidence="5">
    <location>
        <begin position="97"/>
        <end position="104"/>
    </location>
    <ligand>
        <name>ATP</name>
        <dbReference type="ChEBI" id="CHEBI:30616"/>
    </ligand>
</feature>
<evidence type="ECO:0000313" key="9">
    <source>
        <dbReference type="Proteomes" id="UP001154282"/>
    </source>
</evidence>
<evidence type="ECO:0000313" key="8">
    <source>
        <dbReference type="EMBL" id="CAI0462329.1"/>
    </source>
</evidence>
<name>A0AAV0NU96_9ROSI</name>
<keyword evidence="2" id="KW-0963">Cytoplasm</keyword>
<dbReference type="InterPro" id="IPR036961">
    <property type="entry name" value="Kinesin_motor_dom_sf"/>
</dbReference>
<dbReference type="GO" id="GO:0005876">
    <property type="term" value="C:spindle microtubule"/>
    <property type="evidence" value="ECO:0007669"/>
    <property type="project" value="TreeGrafter"/>
</dbReference>
<dbReference type="PROSITE" id="PS50067">
    <property type="entry name" value="KINESIN_MOTOR_2"/>
    <property type="match status" value="1"/>
</dbReference>
<dbReference type="PANTHER" id="PTHR47970:SF12">
    <property type="entry name" value="KINESIN FAMILY MEMBER 11"/>
    <property type="match status" value="1"/>
</dbReference>
<dbReference type="GO" id="GO:0051231">
    <property type="term" value="P:spindle elongation"/>
    <property type="evidence" value="ECO:0007669"/>
    <property type="project" value="TreeGrafter"/>
</dbReference>
<dbReference type="Proteomes" id="UP001154282">
    <property type="component" value="Unassembled WGS sequence"/>
</dbReference>
<protein>
    <recommendedName>
        <fullName evidence="7">Kinesin motor domain-containing protein</fullName>
    </recommendedName>
</protein>
<dbReference type="PANTHER" id="PTHR47970">
    <property type="entry name" value="KINESIN-LIKE PROTEIN KIF11"/>
    <property type="match status" value="1"/>
</dbReference>
<keyword evidence="4" id="KW-0206">Cytoskeleton</keyword>
<evidence type="ECO:0000256" key="4">
    <source>
        <dbReference type="ARBA" id="ARBA00023212"/>
    </source>
</evidence>
<dbReference type="InterPro" id="IPR027417">
    <property type="entry name" value="P-loop_NTPase"/>
</dbReference>
<dbReference type="GO" id="GO:0072686">
    <property type="term" value="C:mitotic spindle"/>
    <property type="evidence" value="ECO:0007669"/>
    <property type="project" value="TreeGrafter"/>
</dbReference>
<evidence type="ECO:0000256" key="6">
    <source>
        <dbReference type="SAM" id="Coils"/>
    </source>
</evidence>
<dbReference type="Gene3D" id="3.40.850.10">
    <property type="entry name" value="Kinesin motor domain"/>
    <property type="match status" value="1"/>
</dbReference>
<gene>
    <name evidence="8" type="ORF">LITE_LOCUS35319</name>
</gene>
<sequence length="652" mass="73896">MSGREKEKGVNVQVLLRCRPFSEDELRSNAPQVVTCNDYQREVAVSQNIAGKHIDRVFTFDKVFGPSAKQRDLYDQAVVPIVNEVLEGFNCTIFAYGQTGTGKTYTMEGECRRAKSGLNGELPQEAGVIPRAVKQIFDTLEGQNAEYSVKVYAAREKNGVYIPKERYYQEESERKAMADQIEQMGITIETHQKQLEELQEKYDVQVRQCSDLSTKLTHTEKNLLETSRLLAYTEEELKKCRYTLNERDFVISEQRKAGREDKLHSDNRSVVNSFHSELCQQIGCLRSIVANSISQQDEHLQCVGKLCNSFRENHDKRFNSSSEQTKQISDYTDGFLSKLMDQSKTIQNHVTGVDNIQMKSIADFQKAYEEQSKSDAEKFLVDVSNLFSNHILRQKELVNTRLDGLREAAVENRSFMDGQVSSLKNIATEAKRKWQEFCVQAESDAKGGADYSAAKHCRMEILLQQSVTNAESAFQHCKKTRDSVNEMCTKHVSSLSSLVRDATDHIEQHDADIDSARTAAEQDVATNNQEILQHIDGMSAQERESVSGILGTVESHTKTLETFREGHSGQAAVMEKKSQETFQQHFMDYDPTGTTPMRTEPDVPSKGTIESLRAMPMEALVEEFRENNSYDSFEVKEPKTNLVPRSPLAEIN</sequence>
<comment type="caution">
    <text evidence="8">The sequence shown here is derived from an EMBL/GenBank/DDBJ whole genome shotgun (WGS) entry which is preliminary data.</text>
</comment>
<evidence type="ECO:0000259" key="7">
    <source>
        <dbReference type="PROSITE" id="PS50067"/>
    </source>
</evidence>